<dbReference type="PANTHER" id="PTHR41729:SF1">
    <property type="entry name" value="GLUTAMYL-TRNA SYNTHETASE"/>
    <property type="match status" value="1"/>
</dbReference>
<dbReference type="Proteomes" id="UP000601736">
    <property type="component" value="Unassembled WGS sequence"/>
</dbReference>
<dbReference type="EMBL" id="FOUF01000026">
    <property type="protein sequence ID" value="SFM66928.1"/>
    <property type="molecule type" value="Genomic_DNA"/>
</dbReference>
<organism evidence="2 3">
    <name type="scientific">Nitrosomonas nitrosa</name>
    <dbReference type="NCBI Taxonomy" id="52442"/>
    <lineage>
        <taxon>Bacteria</taxon>
        <taxon>Pseudomonadati</taxon>
        <taxon>Pseudomonadota</taxon>
        <taxon>Betaproteobacteria</taxon>
        <taxon>Nitrosomonadales</taxon>
        <taxon>Nitrosomonadaceae</taxon>
        <taxon>Nitrosomonas</taxon>
    </lineage>
</organism>
<gene>
    <name evidence="1" type="ORF">NMYAN_200041</name>
    <name evidence="2" type="ORF">SAMN05421880_12612</name>
</gene>
<dbReference type="PANTHER" id="PTHR41729">
    <property type="entry name" value="GLUTAMYL-TRNA SYNTHETASE"/>
    <property type="match status" value="1"/>
</dbReference>
<keyword evidence="3" id="KW-1185">Reference proteome</keyword>
<reference evidence="2 3" key="1">
    <citation type="submission" date="2016-10" db="EMBL/GenBank/DDBJ databases">
        <authorList>
            <person name="de Groot N.N."/>
        </authorList>
    </citation>
    <scope>NUCLEOTIDE SEQUENCE [LARGE SCALE GENOMIC DNA]</scope>
    <source>
        <strain evidence="2 3">Nm146</strain>
    </source>
</reference>
<sequence length="202" mass="23519">MTKQCFDKAKALIDAANSEDPNREISEGKDWPKELLYSHRMSDMLERYAPEADDAMKLAARAQHIQRWKSPRSDYPMNRKGYHQWRAGLNKFHAETIADILAKAGYEDQLIDRVSRAVGKKSLKTNPDSQLLEDIAGLVFFEYYLLDFADKHPEYDERKWIDIIHKIWRKMSGRAHRYALAGHIKFPDSLAPTIQKAIAEYH</sequence>
<dbReference type="Pfam" id="PF13875">
    <property type="entry name" value="DUF4202"/>
    <property type="match status" value="1"/>
</dbReference>
<accession>A0A1I4SQX5</accession>
<evidence type="ECO:0000313" key="3">
    <source>
        <dbReference type="Proteomes" id="UP000199561"/>
    </source>
</evidence>
<evidence type="ECO:0000313" key="2">
    <source>
        <dbReference type="EMBL" id="SFM66928.1"/>
    </source>
</evidence>
<name>A0A1I4SQX5_9PROT</name>
<dbReference type="AlphaFoldDB" id="A0A1I4SQX5"/>
<proteinExistence type="predicted"/>
<evidence type="ECO:0000313" key="1">
    <source>
        <dbReference type="EMBL" id="CAE6505794.1"/>
    </source>
</evidence>
<dbReference type="Proteomes" id="UP000199561">
    <property type="component" value="Unassembled WGS sequence"/>
</dbReference>
<dbReference type="InterPro" id="IPR025255">
    <property type="entry name" value="DUF4202"/>
</dbReference>
<dbReference type="STRING" id="52442.SAMN05421880_12612"/>
<reference evidence="1" key="2">
    <citation type="submission" date="2021-02" db="EMBL/GenBank/DDBJ databases">
        <authorList>
            <person name="Han P."/>
        </authorList>
    </citation>
    <scope>NUCLEOTIDE SEQUENCE</scope>
    <source>
        <strain evidence="1">Nitrosomonas nitrosa 18-3D</strain>
    </source>
</reference>
<protein>
    <recommendedName>
        <fullName evidence="4">DUF4202 domain-containing protein</fullName>
    </recommendedName>
</protein>
<dbReference type="EMBL" id="CAJNAP010000013">
    <property type="protein sequence ID" value="CAE6505794.1"/>
    <property type="molecule type" value="Genomic_DNA"/>
</dbReference>
<dbReference type="RefSeq" id="WP_090670990.1">
    <property type="nucleotide sequence ID" value="NZ_CAJNAP010000013.1"/>
</dbReference>
<evidence type="ECO:0008006" key="4">
    <source>
        <dbReference type="Google" id="ProtNLM"/>
    </source>
</evidence>